<feature type="compositionally biased region" description="Polar residues" evidence="1">
    <location>
        <begin position="883"/>
        <end position="894"/>
    </location>
</feature>
<proteinExistence type="predicted"/>
<evidence type="ECO:0000256" key="1">
    <source>
        <dbReference type="SAM" id="MobiDB-lite"/>
    </source>
</evidence>
<protein>
    <submittedName>
        <fullName evidence="2">Uncharacterized protein</fullName>
    </submittedName>
</protein>
<organism evidence="2 3">
    <name type="scientific">Trichodelitschia bisporula</name>
    <dbReference type="NCBI Taxonomy" id="703511"/>
    <lineage>
        <taxon>Eukaryota</taxon>
        <taxon>Fungi</taxon>
        <taxon>Dikarya</taxon>
        <taxon>Ascomycota</taxon>
        <taxon>Pezizomycotina</taxon>
        <taxon>Dothideomycetes</taxon>
        <taxon>Dothideomycetes incertae sedis</taxon>
        <taxon>Phaeotrichales</taxon>
        <taxon>Phaeotrichaceae</taxon>
        <taxon>Trichodelitschia</taxon>
    </lineage>
</organism>
<feature type="compositionally biased region" description="Acidic residues" evidence="1">
    <location>
        <begin position="540"/>
        <end position="549"/>
    </location>
</feature>
<feature type="compositionally biased region" description="Basic and acidic residues" evidence="1">
    <location>
        <begin position="645"/>
        <end position="654"/>
    </location>
</feature>
<feature type="compositionally biased region" description="Acidic residues" evidence="1">
    <location>
        <begin position="1121"/>
        <end position="1132"/>
    </location>
</feature>
<feature type="compositionally biased region" description="Basic and acidic residues" evidence="1">
    <location>
        <begin position="971"/>
        <end position="1008"/>
    </location>
</feature>
<feature type="compositionally biased region" description="Low complexity" evidence="1">
    <location>
        <begin position="279"/>
        <end position="292"/>
    </location>
</feature>
<feature type="region of interest" description="Disordered" evidence="1">
    <location>
        <begin position="592"/>
        <end position="713"/>
    </location>
</feature>
<dbReference type="AlphaFoldDB" id="A0A6G1IB68"/>
<keyword evidence="3" id="KW-1185">Reference proteome</keyword>
<feature type="region of interest" description="Disordered" evidence="1">
    <location>
        <begin position="266"/>
        <end position="564"/>
    </location>
</feature>
<feature type="region of interest" description="Disordered" evidence="1">
    <location>
        <begin position="971"/>
        <end position="1019"/>
    </location>
</feature>
<feature type="compositionally biased region" description="Basic and acidic residues" evidence="1">
    <location>
        <begin position="1053"/>
        <end position="1067"/>
    </location>
</feature>
<feature type="region of interest" description="Disordered" evidence="1">
    <location>
        <begin position="739"/>
        <end position="766"/>
    </location>
</feature>
<dbReference type="OrthoDB" id="5374844at2759"/>
<gene>
    <name evidence="2" type="ORF">EJ06DRAFT_29913</name>
</gene>
<reference evidence="2" key="1">
    <citation type="journal article" date="2020" name="Stud. Mycol.">
        <title>101 Dothideomycetes genomes: a test case for predicting lifestyles and emergence of pathogens.</title>
        <authorList>
            <person name="Haridas S."/>
            <person name="Albert R."/>
            <person name="Binder M."/>
            <person name="Bloem J."/>
            <person name="Labutti K."/>
            <person name="Salamov A."/>
            <person name="Andreopoulos B."/>
            <person name="Baker S."/>
            <person name="Barry K."/>
            <person name="Bills G."/>
            <person name="Bluhm B."/>
            <person name="Cannon C."/>
            <person name="Castanera R."/>
            <person name="Culley D."/>
            <person name="Daum C."/>
            <person name="Ezra D."/>
            <person name="Gonzalez J."/>
            <person name="Henrissat B."/>
            <person name="Kuo A."/>
            <person name="Liang C."/>
            <person name="Lipzen A."/>
            <person name="Lutzoni F."/>
            <person name="Magnuson J."/>
            <person name="Mondo S."/>
            <person name="Nolan M."/>
            <person name="Ohm R."/>
            <person name="Pangilinan J."/>
            <person name="Park H.-J."/>
            <person name="Ramirez L."/>
            <person name="Alfaro M."/>
            <person name="Sun H."/>
            <person name="Tritt A."/>
            <person name="Yoshinaga Y."/>
            <person name="Zwiers L.-H."/>
            <person name="Turgeon B."/>
            <person name="Goodwin S."/>
            <person name="Spatafora J."/>
            <person name="Crous P."/>
            <person name="Grigoriev I."/>
        </authorList>
    </citation>
    <scope>NUCLEOTIDE SEQUENCE</scope>
    <source>
        <strain evidence="2">CBS 262.69</strain>
    </source>
</reference>
<accession>A0A6G1IB68</accession>
<feature type="region of interest" description="Disordered" evidence="1">
    <location>
        <begin position="1112"/>
        <end position="1132"/>
    </location>
</feature>
<dbReference type="Proteomes" id="UP000799640">
    <property type="component" value="Unassembled WGS sequence"/>
</dbReference>
<name>A0A6G1IB68_9PEZI</name>
<feature type="region of interest" description="Disordered" evidence="1">
    <location>
        <begin position="1037"/>
        <end position="1067"/>
    </location>
</feature>
<dbReference type="EMBL" id="ML996687">
    <property type="protein sequence ID" value="KAF2405553.1"/>
    <property type="molecule type" value="Genomic_DNA"/>
</dbReference>
<evidence type="ECO:0000313" key="2">
    <source>
        <dbReference type="EMBL" id="KAF2405553.1"/>
    </source>
</evidence>
<sequence length="1258" mass="136068">MATALLEALRARPPPDDYDLQRRLKLFAVGNLVGTLVSHSREVRSHVLSLKTQLAPLGPLVFSDDDDVKIAAAFIIDRLCKKNTPWNLFWPQAKMKAQNIQGVTLRDGQTWIQRVKAFVEAIRDAEKMPEGFQSRPVDAIELNNKDFMKAIDYDIFLAIHRDVTLIILAPGGLELLDIPFSKISSCQSKEARLQPLAGSASADTAGISQKSVRIPQLVLNMAEEGNWNYRLNAVGRTAETVTLSLRSMDAVTDAMDEIVKRGDLLNRPKVSNSQPLDVSCSSSRNSMAPASSDQLGVAASSRSKPDARLTRSQAGKLKSLAQGTSSTLKSPQPVGSLNRFEDLEVGEPEVSSKSKLGPLRTGASGSSLAGQGKLVKRKVQASSLTTTKKSKLCHPLKSPNPASQRPSGLRSGAPPHNDASDIWDVPNESASEHEEPSKAKKRGMDHRTAKDKPQNPVQSSKGGGKGAGKSKGKRSGKSGGKSSGKVDMKGDVESSGKNSAKKSKTAAPLTTSVEQKQVIGPQPQATQAKPHSSLPKEPEIESPEPEENELVQIEDSFPLDEPVRTGSIAAGADFFSGSATVALELEAQPPMISESIDGPPVLALQPSKDGNSVANCPSGLGASGGCQNDAIHIESSSEESEDEVESQHIEETPRRPSHHPSKAPERGSSVARCQSPLVDVQSARKPALVSFGPQGPRNQAAAPPRPKFWPDKAVSKRQLALADSSSCLSTPAQLKAVLPEKRKVDEGYATQSKRRMLQEPADEDATASPFVSIDAAQPSALQRSFSVNEQGSPIPNDALIGIPPRSSSPDLINTVGAPSEPEVMEEAPSASPIQNRRRSATPPKTDFQPGLDIIEPLVSRGKGQRRSNTLLNTDPGPNLGVKQVSSVETTTPQAGKTKPAISLMEVQNDVMKVPEQRVHFREGTIPVQGGTTEVEVDTVQLKPAEKPSIVTPRRPLVAPQRLFNAHIELDRLRNTREEGKDREELGKKKDPDAERRKRKAFDTDRHCDQTPSAKSKFRKTSLDRIDAFSLVQPPTVPKLQVRTKQPIAPTDAASHEEAVENRGEEEKAPSLLQTLMSRIADAKPEATNETGSESLMAGDRVLTPAEEWIHVTSGSDSASDSADETEPEENEADEMVWKYVVAPRHQGFHDVMMHLTRRALTHLADSETAVNDIVDDYCHDGLRLVEDMEVMHDEKSQDVDTKLSTSASLLAAKFRASTKKLQSIEQAVTGESVTEHFEASQNLVKDQIAALKSLRSTR</sequence>
<feature type="region of interest" description="Disordered" evidence="1">
    <location>
        <begin position="783"/>
        <end position="898"/>
    </location>
</feature>
<feature type="compositionally biased region" description="Polar residues" evidence="1">
    <location>
        <begin position="321"/>
        <end position="335"/>
    </location>
</feature>
<feature type="compositionally biased region" description="Polar residues" evidence="1">
    <location>
        <begin position="783"/>
        <end position="793"/>
    </location>
</feature>
<feature type="compositionally biased region" description="Basic and acidic residues" evidence="1">
    <location>
        <begin position="484"/>
        <end position="494"/>
    </location>
</feature>
<evidence type="ECO:0000313" key="3">
    <source>
        <dbReference type="Proteomes" id="UP000799640"/>
    </source>
</evidence>